<reference evidence="1" key="1">
    <citation type="submission" date="2020-06" db="EMBL/GenBank/DDBJ databases">
        <authorList>
            <person name="Li T."/>
            <person name="Hu X."/>
            <person name="Zhang T."/>
            <person name="Song X."/>
            <person name="Zhang H."/>
            <person name="Dai N."/>
            <person name="Sheng W."/>
            <person name="Hou X."/>
            <person name="Wei L."/>
        </authorList>
    </citation>
    <scope>NUCLEOTIDE SEQUENCE</scope>
    <source>
        <strain evidence="1">G02</strain>
        <tissue evidence="1">Leaf</tissue>
    </source>
</reference>
<reference evidence="1" key="2">
    <citation type="journal article" date="2024" name="Plant">
        <title>Genomic evolution and insights into agronomic trait innovations of Sesamum species.</title>
        <authorList>
            <person name="Miao H."/>
            <person name="Wang L."/>
            <person name="Qu L."/>
            <person name="Liu H."/>
            <person name="Sun Y."/>
            <person name="Le M."/>
            <person name="Wang Q."/>
            <person name="Wei S."/>
            <person name="Zheng Y."/>
            <person name="Lin W."/>
            <person name="Duan Y."/>
            <person name="Cao H."/>
            <person name="Xiong S."/>
            <person name="Wang X."/>
            <person name="Wei L."/>
            <person name="Li C."/>
            <person name="Ma Q."/>
            <person name="Ju M."/>
            <person name="Zhao R."/>
            <person name="Li G."/>
            <person name="Mu C."/>
            <person name="Tian Q."/>
            <person name="Mei H."/>
            <person name="Zhang T."/>
            <person name="Gao T."/>
            <person name="Zhang H."/>
        </authorList>
    </citation>
    <scope>NUCLEOTIDE SEQUENCE</scope>
    <source>
        <strain evidence="1">G02</strain>
    </source>
</reference>
<gene>
    <name evidence="1" type="ORF">Sradi_0872500</name>
</gene>
<comment type="caution">
    <text evidence="1">The sequence shown here is derived from an EMBL/GenBank/DDBJ whole genome shotgun (WGS) entry which is preliminary data.</text>
</comment>
<sequence length="94" mass="10729">MTNDIRKQYDKLDDIPSIMLRIKEVFAVPGRHIRYATIKAIFGIKMAEGSSVQSHGIKMLFLVEKLKDLKTGLDNDTYIDVILHPITRLLLTTT</sequence>
<name>A0AAW2V4P5_SESRA</name>
<protein>
    <submittedName>
        <fullName evidence="1">Uncharacterized protein</fullName>
    </submittedName>
</protein>
<evidence type="ECO:0000313" key="1">
    <source>
        <dbReference type="EMBL" id="KAL0423377.1"/>
    </source>
</evidence>
<dbReference type="AlphaFoldDB" id="A0AAW2V4P5"/>
<accession>A0AAW2V4P5</accession>
<proteinExistence type="predicted"/>
<organism evidence="1">
    <name type="scientific">Sesamum radiatum</name>
    <name type="common">Black benniseed</name>
    <dbReference type="NCBI Taxonomy" id="300843"/>
    <lineage>
        <taxon>Eukaryota</taxon>
        <taxon>Viridiplantae</taxon>
        <taxon>Streptophyta</taxon>
        <taxon>Embryophyta</taxon>
        <taxon>Tracheophyta</taxon>
        <taxon>Spermatophyta</taxon>
        <taxon>Magnoliopsida</taxon>
        <taxon>eudicotyledons</taxon>
        <taxon>Gunneridae</taxon>
        <taxon>Pentapetalae</taxon>
        <taxon>asterids</taxon>
        <taxon>lamiids</taxon>
        <taxon>Lamiales</taxon>
        <taxon>Pedaliaceae</taxon>
        <taxon>Sesamum</taxon>
    </lineage>
</organism>
<dbReference type="EMBL" id="JACGWJ010000004">
    <property type="protein sequence ID" value="KAL0423377.1"/>
    <property type="molecule type" value="Genomic_DNA"/>
</dbReference>